<organism evidence="2 3">
    <name type="scientific">Thermasporomyces composti</name>
    <dbReference type="NCBI Taxonomy" id="696763"/>
    <lineage>
        <taxon>Bacteria</taxon>
        <taxon>Bacillati</taxon>
        <taxon>Actinomycetota</taxon>
        <taxon>Actinomycetes</taxon>
        <taxon>Propionibacteriales</taxon>
        <taxon>Nocardioidaceae</taxon>
        <taxon>Thermasporomyces</taxon>
    </lineage>
</organism>
<evidence type="ECO:0000313" key="2">
    <source>
        <dbReference type="EMBL" id="REF37356.1"/>
    </source>
</evidence>
<dbReference type="OrthoDB" id="3294467at2"/>
<dbReference type="RefSeq" id="WP_115850828.1">
    <property type="nucleotide sequence ID" value="NZ_QTUC01000001.1"/>
</dbReference>
<proteinExistence type="predicted"/>
<feature type="region of interest" description="Disordered" evidence="1">
    <location>
        <begin position="81"/>
        <end position="106"/>
    </location>
</feature>
<feature type="compositionally biased region" description="Basic and acidic residues" evidence="1">
    <location>
        <begin position="95"/>
        <end position="104"/>
    </location>
</feature>
<feature type="region of interest" description="Disordered" evidence="1">
    <location>
        <begin position="327"/>
        <end position="352"/>
    </location>
</feature>
<dbReference type="EMBL" id="QTUC01000001">
    <property type="protein sequence ID" value="REF37356.1"/>
    <property type="molecule type" value="Genomic_DNA"/>
</dbReference>
<gene>
    <name evidence="2" type="ORF">DFJ64_2800</name>
</gene>
<dbReference type="Proteomes" id="UP000256485">
    <property type="component" value="Unassembled WGS sequence"/>
</dbReference>
<evidence type="ECO:0000256" key="1">
    <source>
        <dbReference type="SAM" id="MobiDB-lite"/>
    </source>
</evidence>
<accession>A0A3D9V7T6</accession>
<protein>
    <submittedName>
        <fullName evidence="2">Uncharacterized protein</fullName>
    </submittedName>
</protein>
<name>A0A3D9V7T6_THECX</name>
<evidence type="ECO:0000313" key="3">
    <source>
        <dbReference type="Proteomes" id="UP000256485"/>
    </source>
</evidence>
<dbReference type="AlphaFoldDB" id="A0A3D9V7T6"/>
<feature type="region of interest" description="Disordered" evidence="1">
    <location>
        <begin position="33"/>
        <end position="59"/>
    </location>
</feature>
<reference evidence="2 3" key="1">
    <citation type="submission" date="2018-08" db="EMBL/GenBank/DDBJ databases">
        <title>Sequencing the genomes of 1000 actinobacteria strains.</title>
        <authorList>
            <person name="Klenk H.-P."/>
        </authorList>
    </citation>
    <scope>NUCLEOTIDE SEQUENCE [LARGE SCALE GENOMIC DNA]</scope>
    <source>
        <strain evidence="2 3">DSM 22891</strain>
    </source>
</reference>
<feature type="compositionally biased region" description="Basic and acidic residues" evidence="1">
    <location>
        <begin position="342"/>
        <end position="352"/>
    </location>
</feature>
<sequence length="352" mass="36791">MGASGRRLLAVCAAAVGVAVVPLGAWLLAERSPTDLGSPAARTTTEAEERSERTRSADEEWRWESFGGVEVQVPADWAYGTTGTPPCLQASDPARTPDGEDRRARPYVGRPGVVAAIACPEPVADPASRAPYLWFGDSRPAGQRRYDGGWVEETRVVAGVAITVLSDDAAMRERILGSARPIGEADSYGCAPEHPVVADPDARPSSDAGGLPGLGDVASLTVCRYARESARPAPASLLSASRMEGRAAREVVDAMIAAPTGTGPNAPGDCAAEFALGDEVMVVHVEGATGETQEVVVRYSGCHRHGTDDGVTVRQLTASVTRALLTGPHSPSSLHEGVGRLVRTDRSPAEPR</sequence>
<comment type="caution">
    <text evidence="2">The sequence shown here is derived from an EMBL/GenBank/DDBJ whole genome shotgun (WGS) entry which is preliminary data.</text>
</comment>
<keyword evidence="3" id="KW-1185">Reference proteome</keyword>
<feature type="compositionally biased region" description="Basic and acidic residues" evidence="1">
    <location>
        <begin position="45"/>
        <end position="59"/>
    </location>
</feature>